<dbReference type="PIRSF" id="PIRSF005690">
    <property type="entry name" value="GerBA"/>
    <property type="match status" value="1"/>
</dbReference>
<evidence type="ECO:0000256" key="2">
    <source>
        <dbReference type="ARBA" id="ARBA00023136"/>
    </source>
</evidence>
<dbReference type="Proteomes" id="UP001623661">
    <property type="component" value="Unassembled WGS sequence"/>
</dbReference>
<feature type="transmembrane region" description="Helical" evidence="3">
    <location>
        <begin position="352"/>
        <end position="371"/>
    </location>
</feature>
<organism evidence="4 5">
    <name type="scientific">Candidatus Clostridium radicumherbarum</name>
    <dbReference type="NCBI Taxonomy" id="3381662"/>
    <lineage>
        <taxon>Bacteria</taxon>
        <taxon>Bacillati</taxon>
        <taxon>Bacillota</taxon>
        <taxon>Clostridia</taxon>
        <taxon>Eubacteriales</taxon>
        <taxon>Clostridiaceae</taxon>
        <taxon>Clostridium</taxon>
    </lineage>
</organism>
<keyword evidence="2 3" id="KW-0472">Membrane</keyword>
<keyword evidence="3" id="KW-0812">Transmembrane</keyword>
<accession>A0ABW8TU21</accession>
<sequence length="488" mass="53853">MNNKSDDISIDLKLNIAKLNDTFRDCMDLAGRDIYLRDNTEGYLFYIKGLADEAAVQRDFITPILDMEFSDFLDKTKVCKLPTINLLIFKDFKEIIQAILSGKTIIILDGLNYALGCSLTQFEKRSITEPEVEKGAKGSHEGFVEVVDTNISMLRRRINSSKLKLKGYRLGETTSQKVVLGYMEGIANPEILKVLDGKIKSIDYDGLLAAGYIQHIITDFPNSIFPQYRMTERPDVAEKALLDGSFVIMLDGTPGALIAPVSLMSFFTTIDDYSSHWISGSTIRFLRVFGAIISVTLPAIYVALTTFHFYMVPYSLLIPLAISRSKVPFSPVVEGIIMGLVLEALRESAIRLPTYISASIGVIGGIILGQAVVSAGIVSNLFIIVIAITAITSYMIPTYDLEVALRSMRAAFMIAAAALGILGIMVCISLLLIKFVTLESLGQPYLQPFSPLKLRDLRDSIVRLPIGVLKKRPDVAEPKDKIRGKNNG</sequence>
<evidence type="ECO:0000313" key="5">
    <source>
        <dbReference type="Proteomes" id="UP001623661"/>
    </source>
</evidence>
<gene>
    <name evidence="4" type="ORF">ACJDUH_13975</name>
</gene>
<evidence type="ECO:0000313" key="4">
    <source>
        <dbReference type="EMBL" id="MFL0269199.1"/>
    </source>
</evidence>
<feature type="transmembrane region" description="Helical" evidence="3">
    <location>
        <begin position="411"/>
        <end position="433"/>
    </location>
</feature>
<proteinExistence type="inferred from homology"/>
<feature type="transmembrane region" description="Helical" evidence="3">
    <location>
        <begin position="285"/>
        <end position="307"/>
    </location>
</feature>
<protein>
    <submittedName>
        <fullName evidence="4">Spore germination protein</fullName>
    </submittedName>
</protein>
<reference evidence="4 5" key="1">
    <citation type="submission" date="2024-11" db="EMBL/GenBank/DDBJ databases">
        <authorList>
            <person name="Heng Y.C."/>
            <person name="Lim A.C.H."/>
            <person name="Lee J.K.Y."/>
            <person name="Kittelmann S."/>
        </authorList>
    </citation>
    <scope>NUCLEOTIDE SEQUENCE [LARGE SCALE GENOMIC DNA]</scope>
    <source>
        <strain evidence="4 5">WILCCON 0202</strain>
    </source>
</reference>
<evidence type="ECO:0000256" key="3">
    <source>
        <dbReference type="SAM" id="Phobius"/>
    </source>
</evidence>
<name>A0ABW8TU21_9CLOT</name>
<dbReference type="EMBL" id="JBJHZY010000003">
    <property type="protein sequence ID" value="MFL0269199.1"/>
    <property type="molecule type" value="Genomic_DNA"/>
</dbReference>
<dbReference type="PANTHER" id="PTHR22550">
    <property type="entry name" value="SPORE GERMINATION PROTEIN"/>
    <property type="match status" value="1"/>
</dbReference>
<dbReference type="InterPro" id="IPR004995">
    <property type="entry name" value="Spore_Ger"/>
</dbReference>
<comment type="similarity">
    <text evidence="1">Belongs to the GerABKA family.</text>
</comment>
<feature type="transmembrane region" description="Helical" evidence="3">
    <location>
        <begin position="377"/>
        <end position="399"/>
    </location>
</feature>
<dbReference type="InterPro" id="IPR050768">
    <property type="entry name" value="UPF0353/GerABKA_families"/>
</dbReference>
<comment type="caution">
    <text evidence="4">The sequence shown here is derived from an EMBL/GenBank/DDBJ whole genome shotgun (WGS) entry which is preliminary data.</text>
</comment>
<dbReference type="Pfam" id="PF03323">
    <property type="entry name" value="GerA"/>
    <property type="match status" value="1"/>
</dbReference>
<dbReference type="PANTHER" id="PTHR22550:SF5">
    <property type="entry name" value="LEUCINE ZIPPER PROTEIN 4"/>
    <property type="match status" value="1"/>
</dbReference>
<keyword evidence="3" id="KW-1133">Transmembrane helix</keyword>
<keyword evidence="5" id="KW-1185">Reference proteome</keyword>
<dbReference type="RefSeq" id="WP_406765829.1">
    <property type="nucleotide sequence ID" value="NZ_JBJHZY010000003.1"/>
</dbReference>
<evidence type="ECO:0000256" key="1">
    <source>
        <dbReference type="ARBA" id="ARBA00005278"/>
    </source>
</evidence>